<evidence type="ECO:0000313" key="2">
    <source>
        <dbReference type="EMBL" id="ARV76816.1"/>
    </source>
</evidence>
<feature type="domain" description="Divergent DnaB-like ATPase" evidence="1">
    <location>
        <begin position="151"/>
        <end position="503"/>
    </location>
</feature>
<dbReference type="InterPro" id="IPR046881">
    <property type="entry name" value="divDNAB"/>
</dbReference>
<dbReference type="GO" id="GO:0004386">
    <property type="term" value="F:helicase activity"/>
    <property type="evidence" value="ECO:0007669"/>
    <property type="project" value="UniProtKB-KW"/>
</dbReference>
<reference evidence="2 3" key="1">
    <citation type="submission" date="2017-05" db="EMBL/GenBank/DDBJ databases">
        <authorList>
            <person name="Song R."/>
            <person name="Chenine A.L."/>
            <person name="Ruprecht R.M."/>
        </authorList>
    </citation>
    <scope>NUCLEOTIDE SEQUENCE [LARGE SCALE GENOMIC DNA]</scope>
</reference>
<keyword evidence="2" id="KW-0547">Nucleotide-binding</keyword>
<protein>
    <submittedName>
        <fullName evidence="2">Putative helicase</fullName>
    </submittedName>
</protein>
<name>A0A1Y0SYT2_9CAUD</name>
<keyword evidence="3" id="KW-1185">Reference proteome</keyword>
<dbReference type="Proteomes" id="UP000225448">
    <property type="component" value="Segment"/>
</dbReference>
<keyword evidence="2" id="KW-0347">Helicase</keyword>
<dbReference type="Pfam" id="PF20307">
    <property type="entry name" value="divDNAB"/>
    <property type="match status" value="1"/>
</dbReference>
<evidence type="ECO:0000313" key="3">
    <source>
        <dbReference type="Proteomes" id="UP000225448"/>
    </source>
</evidence>
<gene>
    <name evidence="2" type="ORF">PHABIO_185</name>
</gene>
<sequence>MAAPKQLLVQCITLLCLEHRPDSPASPSSELVEKIIGTLEVKETTADHDQGRQTFLELRNLVVALNKKSANDFPSMSEVLQDVRVSCREESYLYDAVSEGVNEMFPDGMSIMRSINSRRATLNSYLGDVGIKQIMREYSQKIFFSGPGNQDVAAIINEMGVKLDPLVKARAEARHPAEMGCIDFDSPDMVEEMFEAVQTSLSAEGAFRLGWKGLNRVLGTLGALRRGEFITTAALQHNFKSFFAMFVFVHVCLFNKPHMRDKSKKPLILFVTLENEITDNLLTIYKYIRENETGEEVVTADINKKEAAAYVCGRLEENGFKVKMIRFDPTEFTIGGFVNYLDGLQSQGFELQYLSVDYLNMLPKTGLDAKVAGDDIRLLFRRMRNYTAPRGITFLSPHQLGSDALMLMRENTEDFVKVVANRGYYDGCKRLGQEPDLELFHHIIRVKGKAYLAIQRGKHRNNPHNDDMYCLLPFSTVGVIPWDIDKEEDYALKVLPGTNLGGDDDDAWAN</sequence>
<dbReference type="EMBL" id="MF042360">
    <property type="protein sequence ID" value="ARV76816.1"/>
    <property type="molecule type" value="Genomic_DNA"/>
</dbReference>
<keyword evidence="2" id="KW-0067">ATP-binding</keyword>
<accession>A0A1Y0SYT2</accession>
<proteinExistence type="predicted"/>
<dbReference type="Gene3D" id="3.40.50.300">
    <property type="entry name" value="P-loop containing nucleotide triphosphate hydrolases"/>
    <property type="match status" value="1"/>
</dbReference>
<evidence type="ECO:0000259" key="1">
    <source>
        <dbReference type="Pfam" id="PF20307"/>
    </source>
</evidence>
<dbReference type="InterPro" id="IPR027417">
    <property type="entry name" value="P-loop_NTPase"/>
</dbReference>
<organism evidence="2 3">
    <name type="scientific">Pseudomonas phage Phabio</name>
    <dbReference type="NCBI Taxonomy" id="2006668"/>
    <lineage>
        <taxon>Viruses</taxon>
        <taxon>Duplodnaviria</taxon>
        <taxon>Heunggongvirae</taxon>
        <taxon>Uroviricota</taxon>
        <taxon>Caudoviricetes</taxon>
        <taxon>Chimalliviridae</taxon>
        <taxon>Phabiovirus</taxon>
        <taxon>Phabiovirus phabio</taxon>
    </lineage>
</organism>
<keyword evidence="2" id="KW-0378">Hydrolase</keyword>